<gene>
    <name evidence="3" type="primary">LOC117642143</name>
</gene>
<sequence>MPGRRNGRIKKAVAKRRAAEERENADAKAAAQETKKTASERTYPLADSSRVMDLRFVGKQMWCDGCKEPLSFGCIEGETVYGLASVFEVRCHRCQRLKDVASDRLVPDPNKHGSFVFEVNMLSPAAICAETGIGEEQLSDLSSMLSNLSMPRPQADIKISVPPSVIR</sequence>
<dbReference type="Proteomes" id="UP000515158">
    <property type="component" value="Unplaced"/>
</dbReference>
<feature type="region of interest" description="Disordered" evidence="1">
    <location>
        <begin position="1"/>
        <end position="42"/>
    </location>
</feature>
<evidence type="ECO:0000256" key="1">
    <source>
        <dbReference type="SAM" id="MobiDB-lite"/>
    </source>
</evidence>
<dbReference type="RefSeq" id="XP_034235919.1">
    <property type="nucleotide sequence ID" value="XM_034380028.1"/>
</dbReference>
<evidence type="ECO:0000313" key="2">
    <source>
        <dbReference type="Proteomes" id="UP000515158"/>
    </source>
</evidence>
<feature type="compositionally biased region" description="Basic residues" evidence="1">
    <location>
        <begin position="1"/>
        <end position="16"/>
    </location>
</feature>
<evidence type="ECO:0000313" key="3">
    <source>
        <dbReference type="RefSeq" id="XP_034235919.1"/>
    </source>
</evidence>
<organism evidence="3">
    <name type="scientific">Thrips palmi</name>
    <name type="common">Melon thrips</name>
    <dbReference type="NCBI Taxonomy" id="161013"/>
    <lineage>
        <taxon>Eukaryota</taxon>
        <taxon>Metazoa</taxon>
        <taxon>Ecdysozoa</taxon>
        <taxon>Arthropoda</taxon>
        <taxon>Hexapoda</taxon>
        <taxon>Insecta</taxon>
        <taxon>Pterygota</taxon>
        <taxon>Neoptera</taxon>
        <taxon>Paraneoptera</taxon>
        <taxon>Thysanoptera</taxon>
        <taxon>Terebrantia</taxon>
        <taxon>Thripoidea</taxon>
        <taxon>Thripidae</taxon>
        <taxon>Thrips</taxon>
    </lineage>
</organism>
<accession>A0A6P8ZJT6</accession>
<dbReference type="InParanoid" id="A0A6P8ZJT6"/>
<dbReference type="AlphaFoldDB" id="A0A6P8ZJT6"/>
<dbReference type="KEGG" id="tpal:117642143"/>
<keyword evidence="2" id="KW-1185">Reference proteome</keyword>
<protein>
    <submittedName>
        <fullName evidence="3">Uncharacterized protein LOC117642143</fullName>
    </submittedName>
</protein>
<reference evidence="3" key="1">
    <citation type="submission" date="2025-08" db="UniProtKB">
        <authorList>
            <consortium name="RefSeq"/>
        </authorList>
    </citation>
    <scope>IDENTIFICATION</scope>
    <source>
        <tissue evidence="3">Total insect</tissue>
    </source>
</reference>
<dbReference type="OrthoDB" id="7698403at2759"/>
<proteinExistence type="predicted"/>
<name>A0A6P8ZJT6_THRPL</name>
<feature type="compositionally biased region" description="Basic and acidic residues" evidence="1">
    <location>
        <begin position="17"/>
        <end position="26"/>
    </location>
</feature>
<dbReference type="GeneID" id="117642143"/>